<evidence type="ECO:0000256" key="3">
    <source>
        <dbReference type="ARBA" id="ARBA00022801"/>
    </source>
</evidence>
<gene>
    <name evidence="6" type="ORF">GCM10010334_57370</name>
</gene>
<dbReference type="Gene3D" id="3.40.80.10">
    <property type="entry name" value="Peptidoglycan recognition protein-like"/>
    <property type="match status" value="1"/>
</dbReference>
<sequence>MMAKKAKPKPSAQKKPSRRGFLIGTGLVVTGAAVVWGDDASRLWWKVPGVDKQRTDGAVDQPGAQWVAASRGNLRTADRPDDYTIDRIVIHTTEGSYDTAIRVFRDPLHAAAAHYVVRARDGHITQMARELDVAYHAGNRGYNERSIGIEHEAFAHKKGTLTEVMYRSSARLAAGICARYGIPVDREHIIGHVEVPGTDHTDPGPYWDWDHYLKLVRQEARRPTPAANPVRST</sequence>
<dbReference type="Proteomes" id="UP000638353">
    <property type="component" value="Unassembled WGS sequence"/>
</dbReference>
<protein>
    <recommendedName>
        <fullName evidence="2">N-acetylmuramoyl-L-alanine amidase</fullName>
        <ecNumber evidence="2">3.5.1.28</ecNumber>
    </recommendedName>
</protein>
<dbReference type="InterPro" id="IPR002502">
    <property type="entry name" value="Amidase_domain"/>
</dbReference>
<proteinExistence type="predicted"/>
<dbReference type="GO" id="GO:0009254">
    <property type="term" value="P:peptidoglycan turnover"/>
    <property type="evidence" value="ECO:0007669"/>
    <property type="project" value="TreeGrafter"/>
</dbReference>
<keyword evidence="4" id="KW-0961">Cell wall biogenesis/degradation</keyword>
<dbReference type="InterPro" id="IPR051206">
    <property type="entry name" value="NAMLAA_amidase_2"/>
</dbReference>
<dbReference type="EMBL" id="BMVC01000012">
    <property type="protein sequence ID" value="GHD06020.1"/>
    <property type="molecule type" value="Genomic_DNA"/>
</dbReference>
<evidence type="ECO:0000256" key="1">
    <source>
        <dbReference type="ARBA" id="ARBA00001561"/>
    </source>
</evidence>
<dbReference type="GO" id="GO:0009253">
    <property type="term" value="P:peptidoglycan catabolic process"/>
    <property type="evidence" value="ECO:0007669"/>
    <property type="project" value="InterPro"/>
</dbReference>
<dbReference type="AlphaFoldDB" id="A0A919CCR7"/>
<dbReference type="EC" id="3.5.1.28" evidence="2"/>
<dbReference type="GO" id="GO:0008745">
    <property type="term" value="F:N-acetylmuramoyl-L-alanine amidase activity"/>
    <property type="evidence" value="ECO:0007669"/>
    <property type="project" value="UniProtKB-EC"/>
</dbReference>
<reference evidence="6" key="1">
    <citation type="journal article" date="2014" name="Int. J. Syst. Evol. Microbiol.">
        <title>Complete genome sequence of Corynebacterium casei LMG S-19264T (=DSM 44701T), isolated from a smear-ripened cheese.</title>
        <authorList>
            <consortium name="US DOE Joint Genome Institute (JGI-PGF)"/>
            <person name="Walter F."/>
            <person name="Albersmeier A."/>
            <person name="Kalinowski J."/>
            <person name="Ruckert C."/>
        </authorList>
    </citation>
    <scope>NUCLEOTIDE SEQUENCE</scope>
    <source>
        <strain evidence="6">JCM 4637</strain>
    </source>
</reference>
<dbReference type="CDD" id="cd06583">
    <property type="entry name" value="PGRP"/>
    <property type="match status" value="1"/>
</dbReference>
<accession>A0A919CCR7</accession>
<keyword evidence="3" id="KW-0378">Hydrolase</keyword>
<evidence type="ECO:0000259" key="5">
    <source>
        <dbReference type="SMART" id="SM00644"/>
    </source>
</evidence>
<dbReference type="SUPFAM" id="SSF55846">
    <property type="entry name" value="N-acetylmuramoyl-L-alanine amidase-like"/>
    <property type="match status" value="1"/>
</dbReference>
<evidence type="ECO:0000256" key="4">
    <source>
        <dbReference type="ARBA" id="ARBA00023316"/>
    </source>
</evidence>
<dbReference type="PANTHER" id="PTHR30417:SF1">
    <property type="entry name" value="N-ACETYLMURAMOYL-L-ALANINE AMIDASE AMID"/>
    <property type="match status" value="1"/>
</dbReference>
<reference evidence="6" key="2">
    <citation type="submission" date="2020-09" db="EMBL/GenBank/DDBJ databases">
        <authorList>
            <person name="Sun Q."/>
            <person name="Ohkuma M."/>
        </authorList>
    </citation>
    <scope>NUCLEOTIDE SEQUENCE</scope>
    <source>
        <strain evidence="6">JCM 4637</strain>
    </source>
</reference>
<feature type="domain" description="N-acetylmuramoyl-L-alanine amidase" evidence="5">
    <location>
        <begin position="74"/>
        <end position="204"/>
    </location>
</feature>
<dbReference type="InterPro" id="IPR036505">
    <property type="entry name" value="Amidase/PGRP_sf"/>
</dbReference>
<evidence type="ECO:0000313" key="7">
    <source>
        <dbReference type="Proteomes" id="UP000638353"/>
    </source>
</evidence>
<dbReference type="SMART" id="SM00644">
    <property type="entry name" value="Ami_2"/>
    <property type="match status" value="1"/>
</dbReference>
<dbReference type="Pfam" id="PF01510">
    <property type="entry name" value="Amidase_2"/>
    <property type="match status" value="1"/>
</dbReference>
<dbReference type="GO" id="GO:0071555">
    <property type="term" value="P:cell wall organization"/>
    <property type="evidence" value="ECO:0007669"/>
    <property type="project" value="UniProtKB-KW"/>
</dbReference>
<name>A0A919CCR7_9ACTN</name>
<dbReference type="FunFam" id="3.40.80.10:FF:000006">
    <property type="entry name" value="N-acetylmuramoyl-L-alanine amidase"/>
    <property type="match status" value="1"/>
</dbReference>
<organism evidence="6 7">
    <name type="scientific">Streptomyces finlayi</name>
    <dbReference type="NCBI Taxonomy" id="67296"/>
    <lineage>
        <taxon>Bacteria</taxon>
        <taxon>Bacillati</taxon>
        <taxon>Actinomycetota</taxon>
        <taxon>Actinomycetes</taxon>
        <taxon>Kitasatosporales</taxon>
        <taxon>Streptomycetaceae</taxon>
        <taxon>Streptomyces</taxon>
    </lineage>
</organism>
<comment type="caution">
    <text evidence="6">The sequence shown here is derived from an EMBL/GenBank/DDBJ whole genome shotgun (WGS) entry which is preliminary data.</text>
</comment>
<evidence type="ECO:0000313" key="6">
    <source>
        <dbReference type="EMBL" id="GHD06020.1"/>
    </source>
</evidence>
<dbReference type="PANTHER" id="PTHR30417">
    <property type="entry name" value="N-ACETYLMURAMOYL-L-ALANINE AMIDASE AMID"/>
    <property type="match status" value="1"/>
</dbReference>
<comment type="catalytic activity">
    <reaction evidence="1">
        <text>Hydrolyzes the link between N-acetylmuramoyl residues and L-amino acid residues in certain cell-wall glycopeptides.</text>
        <dbReference type="EC" id="3.5.1.28"/>
    </reaction>
</comment>
<evidence type="ECO:0000256" key="2">
    <source>
        <dbReference type="ARBA" id="ARBA00011901"/>
    </source>
</evidence>